<accession>A0A0F9DLD7</accession>
<dbReference type="AlphaFoldDB" id="A0A0F9DLD7"/>
<dbReference type="EMBL" id="LAZR01028459">
    <property type="protein sequence ID" value="KKL62538.1"/>
    <property type="molecule type" value="Genomic_DNA"/>
</dbReference>
<proteinExistence type="predicted"/>
<comment type="caution">
    <text evidence="1">The sequence shown here is derived from an EMBL/GenBank/DDBJ whole genome shotgun (WGS) entry which is preliminary data.</text>
</comment>
<protein>
    <submittedName>
        <fullName evidence="1">Uncharacterized protein</fullName>
    </submittedName>
</protein>
<reference evidence="1" key="1">
    <citation type="journal article" date="2015" name="Nature">
        <title>Complex archaea that bridge the gap between prokaryotes and eukaryotes.</title>
        <authorList>
            <person name="Spang A."/>
            <person name="Saw J.H."/>
            <person name="Jorgensen S.L."/>
            <person name="Zaremba-Niedzwiedzka K."/>
            <person name="Martijn J."/>
            <person name="Lind A.E."/>
            <person name="van Eijk R."/>
            <person name="Schleper C."/>
            <person name="Guy L."/>
            <person name="Ettema T.J."/>
        </authorList>
    </citation>
    <scope>NUCLEOTIDE SEQUENCE</scope>
</reference>
<evidence type="ECO:0000313" key="1">
    <source>
        <dbReference type="EMBL" id="KKL62538.1"/>
    </source>
</evidence>
<organism evidence="1">
    <name type="scientific">marine sediment metagenome</name>
    <dbReference type="NCBI Taxonomy" id="412755"/>
    <lineage>
        <taxon>unclassified sequences</taxon>
        <taxon>metagenomes</taxon>
        <taxon>ecological metagenomes</taxon>
    </lineage>
</organism>
<gene>
    <name evidence="1" type="ORF">LCGC14_2184210</name>
</gene>
<name>A0A0F9DLD7_9ZZZZ</name>
<sequence length="433" mass="48492">MNTAEIKTVLDCAIVTINRECCPITGEPRPDTLLEVRDSLRDLREHVVRPEPVKPLKDSEPITLENFTDLAESMAKALAVVGRDLFPEGTVVSVSSTPSTCYRFLASATVKPPPEPVDLSALREHLDDYPVDPSVQKGLDQAARGELVMVDDPRITLSTTPSSYIEMVRKHRQRAWEAVSDEIWAKSEPDDLIPHGIPYFLDLSTLGPKSKPSEVAAFILKHYPVEEASAVVDEVCEKLKSLSEPPESEWKIMGATISVPQEDYNLWPHTLRRFADRLGKDVQVISPRDKADTPAPCVMFDLMRGDMSGLGALHAVVTVKFSMLRVTRPWTTDLKEYANDLRIEAQAKANALGEPEAPEPPDDWNGCIKLRISHMTGLESVQPAYFEPLIRRMMYDNKWLAQSNVYDLRTGRAHYLEIVYTDDDGAITKRSTL</sequence>